<keyword evidence="4" id="KW-1185">Reference proteome</keyword>
<dbReference type="PROSITE" id="PS50024">
    <property type="entry name" value="SEA"/>
    <property type="match status" value="13"/>
</dbReference>
<keyword evidence="2" id="KW-0812">Transmembrane</keyword>
<feature type="compositionally biased region" description="Low complexity" evidence="1">
    <location>
        <begin position="843"/>
        <end position="864"/>
    </location>
</feature>
<proteinExistence type="predicted"/>
<gene>
    <name evidence="5" type="primary">LOC116954925</name>
</gene>
<feature type="domain" description="SEA" evidence="3">
    <location>
        <begin position="1078"/>
        <end position="1191"/>
    </location>
</feature>
<dbReference type="Pfam" id="PF01390">
    <property type="entry name" value="SEA"/>
    <property type="match status" value="13"/>
</dbReference>
<feature type="domain" description="SEA" evidence="3">
    <location>
        <begin position="1903"/>
        <end position="2023"/>
    </location>
</feature>
<feature type="region of interest" description="Disordered" evidence="1">
    <location>
        <begin position="1188"/>
        <end position="1232"/>
    </location>
</feature>
<feature type="transmembrane region" description="Helical" evidence="2">
    <location>
        <begin position="2285"/>
        <end position="2313"/>
    </location>
</feature>
<evidence type="ECO:0000259" key="3">
    <source>
        <dbReference type="PROSITE" id="PS50024"/>
    </source>
</evidence>
<feature type="region of interest" description="Disordered" evidence="1">
    <location>
        <begin position="635"/>
        <end position="695"/>
    </location>
</feature>
<feature type="domain" description="SEA" evidence="3">
    <location>
        <begin position="1262"/>
        <end position="1375"/>
    </location>
</feature>
<dbReference type="Gene3D" id="3.30.70.960">
    <property type="entry name" value="SEA domain"/>
    <property type="match status" value="13"/>
</dbReference>
<keyword evidence="2" id="KW-1133">Transmembrane helix</keyword>
<evidence type="ECO:0000313" key="5">
    <source>
        <dbReference type="RefSeq" id="XP_032831641.1"/>
    </source>
</evidence>
<feature type="region of interest" description="Disordered" evidence="1">
    <location>
        <begin position="1004"/>
        <end position="1048"/>
    </location>
</feature>
<feature type="domain" description="SEA" evidence="3">
    <location>
        <begin position="169"/>
        <end position="282"/>
    </location>
</feature>
<feature type="compositionally biased region" description="Low complexity" evidence="1">
    <location>
        <begin position="114"/>
        <end position="137"/>
    </location>
</feature>
<dbReference type="InterPro" id="IPR028850">
    <property type="entry name" value="MUC16"/>
</dbReference>
<evidence type="ECO:0000256" key="1">
    <source>
        <dbReference type="SAM" id="MobiDB-lite"/>
    </source>
</evidence>
<protein>
    <submittedName>
        <fullName evidence="5">Mucin-5AC-like isoform X11</fullName>
    </submittedName>
</protein>
<feature type="compositionally biased region" description="Pro residues" evidence="1">
    <location>
        <begin position="1016"/>
        <end position="1026"/>
    </location>
</feature>
<feature type="domain" description="SEA" evidence="3">
    <location>
        <begin position="894"/>
        <end position="1007"/>
    </location>
</feature>
<evidence type="ECO:0000256" key="2">
    <source>
        <dbReference type="SAM" id="Phobius"/>
    </source>
</evidence>
<feature type="domain" description="SEA" evidence="3">
    <location>
        <begin position="2028"/>
        <end position="2148"/>
    </location>
</feature>
<feature type="region of interest" description="Disordered" evidence="1">
    <location>
        <begin position="1"/>
        <end position="28"/>
    </location>
</feature>
<dbReference type="RefSeq" id="XP_032831641.1">
    <property type="nucleotide sequence ID" value="XM_032975750.1"/>
</dbReference>
<feature type="domain" description="SEA" evidence="3">
    <location>
        <begin position="1534"/>
        <end position="1647"/>
    </location>
</feature>
<dbReference type="Proteomes" id="UP001318040">
    <property type="component" value="Chromosome 57"/>
</dbReference>
<feature type="compositionally biased region" description="Pro residues" evidence="1">
    <location>
        <begin position="464"/>
        <end position="474"/>
    </location>
</feature>
<dbReference type="SMART" id="SM00200">
    <property type="entry name" value="SEA"/>
    <property type="match status" value="5"/>
</dbReference>
<feature type="region of interest" description="Disordered" evidence="1">
    <location>
        <begin position="306"/>
        <end position="327"/>
    </location>
</feature>
<dbReference type="InterPro" id="IPR000082">
    <property type="entry name" value="SEA_dom"/>
</dbReference>
<feature type="domain" description="SEA" evidence="3">
    <location>
        <begin position="1407"/>
        <end position="1521"/>
    </location>
</feature>
<feature type="compositionally biased region" description="Pro residues" evidence="1">
    <location>
        <begin position="832"/>
        <end position="842"/>
    </location>
</feature>
<reference evidence="5" key="1">
    <citation type="submission" date="2025-08" db="UniProtKB">
        <authorList>
            <consortium name="RefSeq"/>
        </authorList>
    </citation>
    <scope>IDENTIFICATION</scope>
    <source>
        <tissue evidence="5">Sperm</tissue>
    </source>
</reference>
<feature type="compositionally biased region" description="Pro residues" evidence="1">
    <location>
        <begin position="1200"/>
        <end position="1210"/>
    </location>
</feature>
<feature type="domain" description="SEA" evidence="3">
    <location>
        <begin position="526"/>
        <end position="639"/>
    </location>
</feature>
<feature type="compositionally biased region" description="Low complexity" evidence="1">
    <location>
        <begin position="1211"/>
        <end position="1232"/>
    </location>
</feature>
<feature type="compositionally biased region" description="Low complexity" evidence="1">
    <location>
        <begin position="475"/>
        <end position="497"/>
    </location>
</feature>
<dbReference type="InterPro" id="IPR036364">
    <property type="entry name" value="SEA_dom_sf"/>
</dbReference>
<feature type="domain" description="SEA" evidence="3">
    <location>
        <begin position="342"/>
        <end position="455"/>
    </location>
</feature>
<feature type="compositionally biased region" description="Low complexity" evidence="1">
    <location>
        <begin position="659"/>
        <end position="684"/>
    </location>
</feature>
<dbReference type="SUPFAM" id="SSF82671">
    <property type="entry name" value="SEA domain"/>
    <property type="match status" value="13"/>
</dbReference>
<feature type="region of interest" description="Disordered" evidence="1">
    <location>
        <begin position="106"/>
        <end position="146"/>
    </location>
</feature>
<name>A0AAJ7U870_PETMA</name>
<feature type="compositionally biased region" description="Pro residues" evidence="1">
    <location>
        <begin position="648"/>
        <end position="658"/>
    </location>
</feature>
<feature type="compositionally biased region" description="Low complexity" evidence="1">
    <location>
        <begin position="1027"/>
        <end position="1048"/>
    </location>
</feature>
<dbReference type="PANTHER" id="PTHR14672">
    <property type="entry name" value="MUCIN-16"/>
    <property type="match status" value="1"/>
</dbReference>
<keyword evidence="2" id="KW-0472">Membrane</keyword>
<dbReference type="PANTHER" id="PTHR14672:SF1">
    <property type="entry name" value="MUCIN-16"/>
    <property type="match status" value="1"/>
</dbReference>
<evidence type="ECO:0000313" key="4">
    <source>
        <dbReference type="Proteomes" id="UP001318040"/>
    </source>
</evidence>
<feature type="domain" description="SEA" evidence="3">
    <location>
        <begin position="2153"/>
        <end position="2265"/>
    </location>
</feature>
<feature type="domain" description="SEA" evidence="3">
    <location>
        <begin position="710"/>
        <end position="823"/>
    </location>
</feature>
<feature type="region of interest" description="Disordered" evidence="1">
    <location>
        <begin position="820"/>
        <end position="864"/>
    </location>
</feature>
<accession>A0AAJ7U870</accession>
<organism evidence="4 5">
    <name type="scientific">Petromyzon marinus</name>
    <name type="common">Sea lamprey</name>
    <dbReference type="NCBI Taxonomy" id="7757"/>
    <lineage>
        <taxon>Eukaryota</taxon>
        <taxon>Metazoa</taxon>
        <taxon>Chordata</taxon>
        <taxon>Craniata</taxon>
        <taxon>Vertebrata</taxon>
        <taxon>Cyclostomata</taxon>
        <taxon>Hyperoartia</taxon>
        <taxon>Petromyzontiformes</taxon>
        <taxon>Petromyzontidae</taxon>
        <taxon>Petromyzon</taxon>
    </lineage>
</organism>
<feature type="region of interest" description="Disordered" evidence="1">
    <location>
        <begin position="451"/>
        <end position="497"/>
    </location>
</feature>
<sequence length="2343" mass="254881">MRISTTAAKATTTASVNGTTTVPPAASTASTRATAGLLTSQTTAVTPNATEGLIVPVTQPPINAAKSTTTVPVHVTTSIVPGFTSSVTTLSSTSLPPSVVSNTPISINTPGWMTTTTPTTTTPTTTTPTTTTTTGVPPTAPPTTSPTATTAITVAPTAPIVPVTTTTATFQHFYIKFTIVNRNYSSDLAQSYSPLRTEYTTNISNLLENLFYQEIGDAMQACTVTNYWEGPLVVVARCEFTNTSSVNESVVDAAFRAGTTQLSSLGPYLLKNTDLTVTRTEPLPPTGTPATTSAVTAPVATTTSASASNVTTSQSITQAPTVPEPSQLIPTTSPPFAPTVGDQQHFYIKFTIVNRNYSSDLAQSYSPLRTEYTTNISNLLENLFYQEIGDALQACTVTNYWEGPLVVVARCEFTNTSSVNESVVDAAFKAGTTQLSSLGPYLLKNTDLTVTRTEPMPPSATQAPPSPATPPSMTPPGTGLPPSVSTTAALTTKQTTTTEAPIVPVTNKPINAGKTTTAPVGLTQGPVQHFYIKFTIVNRNYSSDLAQSYSPLRTEYTTNISNLLENLFYQEIGDALQACTVTNYWEGPLVVVARCEFTNTSSVNESVVDAAFKAGTTQLSSLGPYLLKNTDLTVTRTEPMPPSATQAPPSPATPPSTTPPGTGLPPSVSTTAALTTKQTTTTEAPIVPVTNKPINAGKTTTAPVGLTQGPVQHFYIKFTIVNRNYSSDLAQSYSPLRTEYTTNISNLLENLFFQEIGDALQACTVTNYWEGPLVVVARCEFTNTSSVNESVVDAAFRAGTTQLSSLGPYLLKKTDLTVTRTEPMPPSATQAPPSPATPPSTTPPGTGLPPSVSTTAALTTKQTTTTEAPIVPVTNKPINAGKTTTAPVGLTQGPVQHFYIKFTIVNRNYSSDLAQSYSPLRTEYTTNISNLLDNLFAQEIGHGFQTCHVAKYWEGPLVVVARCEFTNTSSVNESVVDAAFRAGTTQLSSLGPYLLKKTDLTVTRTEPMPPSATQAPPSPATPPSTTPPGTGLPPSVSTTAALTTKQTTTTEAPIVPVTNKPINAGKTTTAPVGLTQGPVQHFYIKFTIVNRNYSSDLAQSYSPLRTEYTTNISNLLENLFFQEIGDALQACTVTNYWEGPLVVVARCEFTNTSSVNESVVDAAFRAGTTQLSSLGPYLLKKTDLTVTRTEPMPPSATQAPPSPATPPSTTPPGTGLPPSVSTTAALTTKQTTTTEAPIVPVTNKPINAGKTTTAPVGLTQGPVQHFYIKFTIVNRNYSSDLAQSYSPLRTEYTTNISNLLDNLFAQEIGHGFQTCHVAKYWEGPLVVVARCEFTNTSSVNESVVDAAFKAGTTQLSSLGPYLLNKTDLTVTRTEPLPPTQASTTTGTIVPAATTMKPTVAVGPTQEPLQHFYIKLTIVNRNYSSDLAQNNSTLRQEYTANISGLLEDLFRKQVSNTQHNCTVTNYWPGTLVVVVAKCEFTNTSSVNETVVDAAFKNGTQQLTSLGDYLLNTTALSVTRTEPLPPTEAPIAAPETLVAFFIKFTVVNYNYTVDLGNSSSPLYQEHSKNISQELEKLYKNVKGINLKNCTVVDFWDQPLTVVAKCFFVNASDVNNNSVFENFKNGTKSLKKLGNYSLTEKDADVTVTTEQPVRPTVQPVRPTVQPVSPTVQPVLPTEALKDFDIQFTIHNHTFTKELKDNNSSTYKEYVKNITELVENLYRTKYNKTLHYCVITGFTEGSIKVDCKCYFTNSSTVTVADILETFSNKTDGIDLLGAYKLQPNKLTVNGIKPEHEKLKTFYIQFRPFLKKESLEDAVFKKNVTDELEKLFNQELVNITRNCSWVGRTDDYVITEKCDFLDSPDLNETVISDAFIKGTHNITKLGNYQLQNDGTFNVSNKPIVPAEKLKPYYLKFTVTNHKYKTDLETVTSQSYADITKGISAELDKLFNKEIVNKSRGCTIVDYWPADNDGTPKNLVVVAKCNFTDTPEVNRTVVMDAFYKGTNGTYKLGEYDLMHNDIFVDDKPIVPAEKLKPYYLKFTVTNHKYKTDLETVTSQSYADITKGISAELDKLFNKEIVNKSRGCTIVDYWPADNDGTPKNLVVVAKCNFTDTPEVNETVVKDAFYKGTNGTYKLGEYDLMYNDIVVDAHRPSQPEVFKDFNIQFTISNHSFAPDLYNPNSLLYKEYVKNITDRLENLYKTKYNGTFKYCNVTGLRIGSIIVDCHCYFSNSTTSVPDIKNTFANGTGGVVNLGDYQLSPNSLQVYQNNILVSTAAPTTTKPIYPAMKPLPYWIIFIIALCCLLFGAMLLLCLLMLCVKYCRHHTGKYQTMQRPWGTYYPHLDLRKTH</sequence>
<feature type="domain" description="SEA" evidence="3">
    <location>
        <begin position="1676"/>
        <end position="1789"/>
    </location>
</feature>